<dbReference type="AlphaFoldDB" id="A3Q9V4"/>
<evidence type="ECO:0000313" key="3">
    <source>
        <dbReference type="Proteomes" id="UP000001558"/>
    </source>
</evidence>
<proteinExistence type="predicted"/>
<dbReference type="KEGG" id="slo:Shew_0380"/>
<evidence type="ECO:0000256" key="1">
    <source>
        <dbReference type="SAM" id="MobiDB-lite"/>
    </source>
</evidence>
<dbReference type="NCBIfam" id="TIGR03505">
    <property type="entry name" value="FimV_core"/>
    <property type="match status" value="1"/>
</dbReference>
<accession>A3Q9V4</accession>
<dbReference type="STRING" id="323850.Shew_0380"/>
<sequence precursor="true">MKRVQYLVMLCLVLLGQAGLMSLPAWAKLTHVSINQRLSDLGQRPTLRVNIVTQSVNLDKVQFIVEQRSGSERLMVKPMNSYMLLLSGVEEVEDGEAQLVVKEYLVNNWQEVKRMPLFDAATAYQQSKPVKPKPVKSNTPVKTAKTNKQPSQPLAAAQQSLASLPPVDVGDRVQQGCQLDYAPPQTLWRLGSTYAKQWQLSTYGAMLAIFEANPNAFNDRKINGLRADVTLKCPSAALKQRYQSADAARAAFEALTAE</sequence>
<feature type="compositionally biased region" description="Low complexity" evidence="1">
    <location>
        <begin position="135"/>
        <end position="157"/>
    </location>
</feature>
<reference evidence="2 3" key="1">
    <citation type="submission" date="2007-03" db="EMBL/GenBank/DDBJ databases">
        <title>Complete sequence of Shewanella loihica PV-4.</title>
        <authorList>
            <consortium name="US DOE Joint Genome Institute"/>
            <person name="Copeland A."/>
            <person name="Lucas S."/>
            <person name="Lapidus A."/>
            <person name="Barry K."/>
            <person name="Detter J.C."/>
            <person name="Glavina del Rio T."/>
            <person name="Hammon N."/>
            <person name="Israni S."/>
            <person name="Dalin E."/>
            <person name="Tice H."/>
            <person name="Pitluck S."/>
            <person name="Chain P."/>
            <person name="Malfatti S."/>
            <person name="Shin M."/>
            <person name="Vergez L."/>
            <person name="Schmutz J."/>
            <person name="Larimer F."/>
            <person name="Land M."/>
            <person name="Hauser L."/>
            <person name="Kyrpides N."/>
            <person name="Mikhailova N."/>
            <person name="Romine M.F."/>
            <person name="Serres G."/>
            <person name="Fredrickson J."/>
            <person name="Tiedje J."/>
            <person name="Richardson P."/>
        </authorList>
    </citation>
    <scope>NUCLEOTIDE SEQUENCE [LARGE SCALE GENOMIC DNA]</scope>
    <source>
        <strain evidence="3">ATCC BAA-1088 / PV-4</strain>
    </source>
</reference>
<protein>
    <submittedName>
        <fullName evidence="2">Uncharacterized protein</fullName>
    </submittedName>
</protein>
<feature type="region of interest" description="Disordered" evidence="1">
    <location>
        <begin position="128"/>
        <end position="157"/>
    </location>
</feature>
<keyword evidence="3" id="KW-1185">Reference proteome</keyword>
<dbReference type="RefSeq" id="WP_011864186.1">
    <property type="nucleotide sequence ID" value="NC_009092.1"/>
</dbReference>
<dbReference type="HOGENOM" id="CLU_055632_0_0_6"/>
<dbReference type="OrthoDB" id="5298707at2"/>
<dbReference type="eggNOG" id="COG3170">
    <property type="taxonomic scope" value="Bacteria"/>
</dbReference>
<dbReference type="InterPro" id="IPR020012">
    <property type="entry name" value="LysM_FimV"/>
</dbReference>
<name>A3Q9V4_SHELP</name>
<dbReference type="Proteomes" id="UP000001558">
    <property type="component" value="Chromosome"/>
</dbReference>
<gene>
    <name evidence="2" type="ordered locus">Shew_0380</name>
</gene>
<dbReference type="EMBL" id="CP000606">
    <property type="protein sequence ID" value="ABO22252.1"/>
    <property type="molecule type" value="Genomic_DNA"/>
</dbReference>
<evidence type="ECO:0000313" key="2">
    <source>
        <dbReference type="EMBL" id="ABO22252.1"/>
    </source>
</evidence>
<organism evidence="2 3">
    <name type="scientific">Shewanella loihica (strain ATCC BAA-1088 / PV-4)</name>
    <dbReference type="NCBI Taxonomy" id="323850"/>
    <lineage>
        <taxon>Bacteria</taxon>
        <taxon>Pseudomonadati</taxon>
        <taxon>Pseudomonadota</taxon>
        <taxon>Gammaproteobacteria</taxon>
        <taxon>Alteromonadales</taxon>
        <taxon>Shewanellaceae</taxon>
        <taxon>Shewanella</taxon>
    </lineage>
</organism>